<dbReference type="AlphaFoldDB" id="A0AAV9IX81"/>
<feature type="transmembrane region" description="Helical" evidence="1">
    <location>
        <begin position="16"/>
        <end position="36"/>
    </location>
</feature>
<comment type="caution">
    <text evidence="2">The sequence shown here is derived from an EMBL/GenBank/DDBJ whole genome shotgun (WGS) entry which is preliminary data.</text>
</comment>
<dbReference type="Proteomes" id="UP001301350">
    <property type="component" value="Unassembled WGS sequence"/>
</dbReference>
<name>A0AAV9IX81_CYACA</name>
<evidence type="ECO:0000313" key="3">
    <source>
        <dbReference type="Proteomes" id="UP001301350"/>
    </source>
</evidence>
<reference evidence="2 3" key="1">
    <citation type="submission" date="2022-07" db="EMBL/GenBank/DDBJ databases">
        <title>Genome-wide signatures of adaptation to extreme environments.</title>
        <authorList>
            <person name="Cho C.H."/>
            <person name="Yoon H.S."/>
        </authorList>
    </citation>
    <scope>NUCLEOTIDE SEQUENCE [LARGE SCALE GENOMIC DNA]</scope>
    <source>
        <strain evidence="2 3">DBV 063 E5</strain>
    </source>
</reference>
<keyword evidence="1" id="KW-0812">Transmembrane</keyword>
<organism evidence="2 3">
    <name type="scientific">Cyanidium caldarium</name>
    <name type="common">Red alga</name>
    <dbReference type="NCBI Taxonomy" id="2771"/>
    <lineage>
        <taxon>Eukaryota</taxon>
        <taxon>Rhodophyta</taxon>
        <taxon>Bangiophyceae</taxon>
        <taxon>Cyanidiales</taxon>
        <taxon>Cyanidiaceae</taxon>
        <taxon>Cyanidium</taxon>
    </lineage>
</organism>
<keyword evidence="1" id="KW-0472">Membrane</keyword>
<gene>
    <name evidence="2" type="ORF">CDCA_CDCA09G2756</name>
</gene>
<protein>
    <submittedName>
        <fullName evidence="2">Uncharacterized protein</fullName>
    </submittedName>
</protein>
<keyword evidence="1" id="KW-1133">Transmembrane helix</keyword>
<keyword evidence="3" id="KW-1185">Reference proteome</keyword>
<evidence type="ECO:0000256" key="1">
    <source>
        <dbReference type="SAM" id="Phobius"/>
    </source>
</evidence>
<evidence type="ECO:0000313" key="2">
    <source>
        <dbReference type="EMBL" id="KAK4536731.1"/>
    </source>
</evidence>
<accession>A0AAV9IX81</accession>
<sequence length="286" mass="30869">MTFSIKGGPPVPAPSAAIAVVALGVFLLSAPLVLAAAASLSQLLVISLLFGAPALLLGLVPLLGAVGVLLSGALMLLVLPLFSLTMVFKGILWPLAIIMAMGYFQNARKRRWQQVASQNMPPSTTVADVPAATGTERHSTMPDTAEEAAEEEYLRFAREELAQFDERLYGPSAARPSVILGQPHGPDGANAGNALSALPQWIQQNAEGMLRWKPADVARAATIYGVPRRVCQWMEREHIDGRVVLSLTQVERAELLSAAQPPLTFGERKLLRDFLEQMFAASRRRL</sequence>
<feature type="transmembrane region" description="Helical" evidence="1">
    <location>
        <begin position="43"/>
        <end position="70"/>
    </location>
</feature>
<proteinExistence type="predicted"/>
<dbReference type="EMBL" id="JANCYW010000009">
    <property type="protein sequence ID" value="KAK4536731.1"/>
    <property type="molecule type" value="Genomic_DNA"/>
</dbReference>
<feature type="transmembrane region" description="Helical" evidence="1">
    <location>
        <begin position="76"/>
        <end position="104"/>
    </location>
</feature>